<comment type="caution">
    <text evidence="2">The sequence shown here is derived from an EMBL/GenBank/DDBJ whole genome shotgun (WGS) entry which is preliminary data.</text>
</comment>
<protein>
    <recommendedName>
        <fullName evidence="1">HD-CE domain-containing protein</fullName>
    </recommendedName>
</protein>
<evidence type="ECO:0000259" key="1">
    <source>
        <dbReference type="Pfam" id="PF24391"/>
    </source>
</evidence>
<evidence type="ECO:0000313" key="2">
    <source>
        <dbReference type="EMBL" id="NNU77568.1"/>
    </source>
</evidence>
<name>A0A7Y3SYW4_9CLOT</name>
<dbReference type="Gene3D" id="3.30.565.10">
    <property type="entry name" value="Histidine kinase-like ATPase, C-terminal domain"/>
    <property type="match status" value="1"/>
</dbReference>
<dbReference type="RefSeq" id="WP_171298197.1">
    <property type="nucleotide sequence ID" value="NZ_CP087098.1"/>
</dbReference>
<organism evidence="2 3">
    <name type="scientific">Clostridium estertheticum</name>
    <dbReference type="NCBI Taxonomy" id="238834"/>
    <lineage>
        <taxon>Bacteria</taxon>
        <taxon>Bacillati</taxon>
        <taxon>Bacillota</taxon>
        <taxon>Clostridia</taxon>
        <taxon>Eubacteriales</taxon>
        <taxon>Clostridiaceae</taxon>
        <taxon>Clostridium</taxon>
    </lineage>
</organism>
<dbReference type="AlphaFoldDB" id="A0A7Y3SYW4"/>
<evidence type="ECO:0000313" key="3">
    <source>
        <dbReference type="Proteomes" id="UP000531659"/>
    </source>
</evidence>
<gene>
    <name evidence="2" type="ORF">HLQ16_16665</name>
</gene>
<dbReference type="InterPro" id="IPR056471">
    <property type="entry name" value="HD-CE"/>
</dbReference>
<reference evidence="2 3" key="1">
    <citation type="submission" date="2020-05" db="EMBL/GenBank/DDBJ databases">
        <title>Complete genome of Clostridium estertheticum subspecies estertheticum, isolated from Vacuum packed lamb meat from New Zealand imported to Switzerland.</title>
        <authorList>
            <person name="Wambui J."/>
            <person name="Stevens M.J.A."/>
            <person name="Stephan R."/>
        </authorList>
    </citation>
    <scope>NUCLEOTIDE SEQUENCE [LARGE SCALE GENOMIC DNA]</scope>
    <source>
        <strain evidence="2 3">CEST001</strain>
    </source>
</reference>
<feature type="domain" description="HD-CE" evidence="1">
    <location>
        <begin position="42"/>
        <end position="304"/>
    </location>
</feature>
<dbReference type="InterPro" id="IPR036890">
    <property type="entry name" value="HATPase_C_sf"/>
</dbReference>
<dbReference type="Pfam" id="PF24391">
    <property type="entry name" value="HD-CE"/>
    <property type="match status" value="1"/>
</dbReference>
<accession>A0A7Y3SYW4</accession>
<sequence length="1099" mass="128886">MNITLESHLKEISEEEGNKLYSNWMVIKEELCNKLETVSSYFQHFSIHNSTHSKEICNNVERFLGPDRIEKLSPTDTWLLLMAFYSHDVGMALKYEDIVNTFEKQKFKEELKKLINENNVELKEAAERVLVFEKENEKLKPVQGKALDIFRDVQMIIEEHYRKGHATRSAKYIGAFLDEKYSIINSRIIELLKKICIAHQEDIENIKQLHYEENGLFQDYVHPRFVAGMLCLGDLLDMDTNRFSKYGLESASSLSYESNLHLEKHRALKHFLIKPSGIEIEIDSPSMEVHRVAREWVQWIDETVDYLILKWSCIAPNNFGNPPKITYKKLLIKGSDLFNEYADLKFTIDRIKVFELLQGANIYEDKFVCIREVIQNAVDSSLIQLWKDVNIVKEKKFENKCNSKITAIIKFWETLQVDNEEIALENLKKFGAYPINVSIYIDDETERVAIDVSDKGTGISKKDLENMAIIGSKKDKITDKDIMESMPGWLKPSGQFGLGLQSIFLISDKFEMITKYNDEPGKKIIFESGRNNKGYITVEACDKNERGTTVRIYIDESKIEETDINIDKLSIKLKPKNKWIMDFIINKAKNNQFIGEKNLYVKEISKIDMKNYFNISINKFGKSNLFDNKENIITGNRLFPSDNNVKYLLENGELTFPIIDSKEKFVFTYFEHKSKCMCKIEFMEPTIKSQKDGDEIVQELLLYNSIGYLNGGAIYFKNVFVCNVNQVIYDKLKYVFQYFKLSLNILDNKADEFLEINRNAIKGNYRGQFLDTLMKILKKAFLALHDNLIENKLSSKYEYLIIIYQLIKFFKIETERFTELYKEKMEGYLYEEIFAQDKCSVFDESCDLKERNRTFSELLNDNIKSLYLIKDEGYDEDIQIEKKYLDLIDKNVIEEVKMEDGIQQEGYYMNVGFCGDKLISYEYISSTIVKFQNDFYYLKELKPLVIKQIREYDEISLISAFIEVSKNKKREMIAMKIFENLVIENIDKERIEYVIKLPFNDKHYEKVINSIKYKSESFDNKAFKGDVINTEYFAYLVEYVSDKTNLCNAIIKESYCVLIDRYLDLLINTVKEKNGPYTDFVRALVFSEEKESIFSYTRG</sequence>
<dbReference type="EMBL" id="JABEYB010000013">
    <property type="protein sequence ID" value="NNU77568.1"/>
    <property type="molecule type" value="Genomic_DNA"/>
</dbReference>
<dbReference type="SUPFAM" id="SSF55874">
    <property type="entry name" value="ATPase domain of HSP90 chaperone/DNA topoisomerase II/histidine kinase"/>
    <property type="match status" value="1"/>
</dbReference>
<proteinExistence type="predicted"/>
<dbReference type="Proteomes" id="UP000531659">
    <property type="component" value="Unassembled WGS sequence"/>
</dbReference>